<accession>A0A0R2A4B8</accession>
<dbReference type="STRING" id="1423813.FC26_GL001578"/>
<proteinExistence type="predicted"/>
<comment type="caution">
    <text evidence="2">The sequence shown here is derived from an EMBL/GenBank/DDBJ whole genome shotgun (WGS) entry which is preliminary data.</text>
</comment>
<dbReference type="OrthoDB" id="9806525at2"/>
<dbReference type="RefSeq" id="WP_057778714.1">
    <property type="nucleotide sequence ID" value="NZ_AYYY01000025.1"/>
</dbReference>
<dbReference type="InterPro" id="IPR001173">
    <property type="entry name" value="Glyco_trans_2-like"/>
</dbReference>
<gene>
    <name evidence="2" type="ORF">FC26_GL001578</name>
</gene>
<dbReference type="SUPFAM" id="SSF53448">
    <property type="entry name" value="Nucleotide-diphospho-sugar transferases"/>
    <property type="match status" value="1"/>
</dbReference>
<dbReference type="PANTHER" id="PTHR43685:SF2">
    <property type="entry name" value="GLYCOSYLTRANSFERASE 2-LIKE DOMAIN-CONTAINING PROTEIN"/>
    <property type="match status" value="1"/>
</dbReference>
<dbReference type="Gene3D" id="3.90.550.10">
    <property type="entry name" value="Spore Coat Polysaccharide Biosynthesis Protein SpsA, Chain A"/>
    <property type="match status" value="1"/>
</dbReference>
<name>A0A0R2A4B8_9LACO</name>
<dbReference type="CDD" id="cd00761">
    <property type="entry name" value="Glyco_tranf_GTA_type"/>
    <property type="match status" value="1"/>
</dbReference>
<feature type="domain" description="Glycosyltransferase 2-like" evidence="1">
    <location>
        <begin position="5"/>
        <end position="106"/>
    </location>
</feature>
<keyword evidence="3" id="KW-1185">Reference proteome</keyword>
<organism evidence="2 3">
    <name type="scientific">Paucilactobacillus vaccinostercus DSM 20634</name>
    <dbReference type="NCBI Taxonomy" id="1423813"/>
    <lineage>
        <taxon>Bacteria</taxon>
        <taxon>Bacillati</taxon>
        <taxon>Bacillota</taxon>
        <taxon>Bacilli</taxon>
        <taxon>Lactobacillales</taxon>
        <taxon>Lactobacillaceae</taxon>
        <taxon>Paucilactobacillus</taxon>
    </lineage>
</organism>
<dbReference type="PATRIC" id="fig|1423813.3.peg.1604"/>
<dbReference type="GO" id="GO:0016740">
    <property type="term" value="F:transferase activity"/>
    <property type="evidence" value="ECO:0007669"/>
    <property type="project" value="UniProtKB-KW"/>
</dbReference>
<evidence type="ECO:0000313" key="3">
    <source>
        <dbReference type="Proteomes" id="UP000051733"/>
    </source>
</evidence>
<protein>
    <submittedName>
        <fullName evidence="2">Glycosyltransferase</fullName>
    </submittedName>
</protein>
<dbReference type="AlphaFoldDB" id="A0A0R2A4B8"/>
<sequence>MKEISIIIPVSNCASTLSGILSDLKRQSFRNFEVLFVDHHSCDQTPQQIRAFQRLSGIPCQIIESRHRTSVWESFNLALPAAHGQHVMFLLPDCRLSSTYLETLIAQDTPVTGVHTETLTYHHRQELLAGLLSQQTPETVIGLLIDRQLIGQRRFDPALGNLAPRLFLYDLFNLTARAAFVATNNAFIVTRQSSETTIPPYRETLQYLGQLHHAVQTFHPELTDLIWFHHHYALSALYQQIRQLSFNTRQLYSEELRDLQRVIKDIERQKLSFSNHHRLRSWLNRRYNRHIISYVVPVTPVTDL</sequence>
<keyword evidence="2" id="KW-0808">Transferase</keyword>
<dbReference type="InterPro" id="IPR029044">
    <property type="entry name" value="Nucleotide-diphossugar_trans"/>
</dbReference>
<dbReference type="EMBL" id="AYYY01000025">
    <property type="protein sequence ID" value="KRM61503.1"/>
    <property type="molecule type" value="Genomic_DNA"/>
</dbReference>
<dbReference type="Proteomes" id="UP000051733">
    <property type="component" value="Unassembled WGS sequence"/>
</dbReference>
<evidence type="ECO:0000313" key="2">
    <source>
        <dbReference type="EMBL" id="KRM61503.1"/>
    </source>
</evidence>
<dbReference type="Pfam" id="PF00535">
    <property type="entry name" value="Glycos_transf_2"/>
    <property type="match status" value="1"/>
</dbReference>
<dbReference type="InterPro" id="IPR050834">
    <property type="entry name" value="Glycosyltransf_2"/>
</dbReference>
<evidence type="ECO:0000259" key="1">
    <source>
        <dbReference type="Pfam" id="PF00535"/>
    </source>
</evidence>
<dbReference type="PANTHER" id="PTHR43685">
    <property type="entry name" value="GLYCOSYLTRANSFERASE"/>
    <property type="match status" value="1"/>
</dbReference>
<reference evidence="2 3" key="1">
    <citation type="journal article" date="2015" name="Genome Announc.">
        <title>Expanding the biotechnology potential of lactobacilli through comparative genomics of 213 strains and associated genera.</title>
        <authorList>
            <person name="Sun Z."/>
            <person name="Harris H.M."/>
            <person name="McCann A."/>
            <person name="Guo C."/>
            <person name="Argimon S."/>
            <person name="Zhang W."/>
            <person name="Yang X."/>
            <person name="Jeffery I.B."/>
            <person name="Cooney J.C."/>
            <person name="Kagawa T.F."/>
            <person name="Liu W."/>
            <person name="Song Y."/>
            <person name="Salvetti E."/>
            <person name="Wrobel A."/>
            <person name="Rasinkangas P."/>
            <person name="Parkhill J."/>
            <person name="Rea M.C."/>
            <person name="O'Sullivan O."/>
            <person name="Ritari J."/>
            <person name="Douillard F.P."/>
            <person name="Paul Ross R."/>
            <person name="Yang R."/>
            <person name="Briner A.E."/>
            <person name="Felis G.E."/>
            <person name="de Vos W.M."/>
            <person name="Barrangou R."/>
            <person name="Klaenhammer T.R."/>
            <person name="Caufield P.W."/>
            <person name="Cui Y."/>
            <person name="Zhang H."/>
            <person name="O'Toole P.W."/>
        </authorList>
    </citation>
    <scope>NUCLEOTIDE SEQUENCE [LARGE SCALE GENOMIC DNA]</scope>
    <source>
        <strain evidence="2 3">DSM 20634</strain>
    </source>
</reference>